<organism evidence="1 2">
    <name type="scientific">Lapidilactobacillus concavus DSM 17758</name>
    <dbReference type="NCBI Taxonomy" id="1423735"/>
    <lineage>
        <taxon>Bacteria</taxon>
        <taxon>Bacillati</taxon>
        <taxon>Bacillota</taxon>
        <taxon>Bacilli</taxon>
        <taxon>Lactobacillales</taxon>
        <taxon>Lactobacillaceae</taxon>
        <taxon>Lapidilactobacillus</taxon>
    </lineage>
</organism>
<dbReference type="EMBL" id="AZFX01000042">
    <property type="protein sequence ID" value="KRM09928.1"/>
    <property type="molecule type" value="Genomic_DNA"/>
</dbReference>
<comment type="caution">
    <text evidence="1">The sequence shown here is derived from an EMBL/GenBank/DDBJ whole genome shotgun (WGS) entry which is preliminary data.</text>
</comment>
<keyword evidence="2" id="KW-1185">Reference proteome</keyword>
<evidence type="ECO:0000313" key="1">
    <source>
        <dbReference type="EMBL" id="KRM09928.1"/>
    </source>
</evidence>
<gene>
    <name evidence="1" type="ORF">FC15_GL001558</name>
</gene>
<accession>A0A0R1VW21</accession>
<dbReference type="PATRIC" id="fig|1423735.3.peg.1613"/>
<dbReference type="AlphaFoldDB" id="A0A0R1VW21"/>
<evidence type="ECO:0000313" key="2">
    <source>
        <dbReference type="Proteomes" id="UP000051315"/>
    </source>
</evidence>
<proteinExistence type="predicted"/>
<sequence length="91" mass="10539">MIQMASEMKFALPDEVQAEISLMFIKSAQQAFQALIQQQAYPQYLNQKQAADYLSISVTSFKKLNIPRVSLENIERYDKATLDQYCKAHEF</sequence>
<name>A0A0R1VW21_9LACO</name>
<protein>
    <submittedName>
        <fullName evidence="1">Uncharacterized protein</fullName>
    </submittedName>
</protein>
<dbReference type="Proteomes" id="UP000051315">
    <property type="component" value="Unassembled WGS sequence"/>
</dbReference>
<reference evidence="1 2" key="1">
    <citation type="journal article" date="2015" name="Genome Announc.">
        <title>Expanding the biotechnology potential of lactobacilli through comparative genomics of 213 strains and associated genera.</title>
        <authorList>
            <person name="Sun Z."/>
            <person name="Harris H.M."/>
            <person name="McCann A."/>
            <person name="Guo C."/>
            <person name="Argimon S."/>
            <person name="Zhang W."/>
            <person name="Yang X."/>
            <person name="Jeffery I.B."/>
            <person name="Cooney J.C."/>
            <person name="Kagawa T.F."/>
            <person name="Liu W."/>
            <person name="Song Y."/>
            <person name="Salvetti E."/>
            <person name="Wrobel A."/>
            <person name="Rasinkangas P."/>
            <person name="Parkhill J."/>
            <person name="Rea M.C."/>
            <person name="O'Sullivan O."/>
            <person name="Ritari J."/>
            <person name="Douillard F.P."/>
            <person name="Paul Ross R."/>
            <person name="Yang R."/>
            <person name="Briner A.E."/>
            <person name="Felis G.E."/>
            <person name="de Vos W.M."/>
            <person name="Barrangou R."/>
            <person name="Klaenhammer T.R."/>
            <person name="Caufield P.W."/>
            <person name="Cui Y."/>
            <person name="Zhang H."/>
            <person name="O'Toole P.W."/>
        </authorList>
    </citation>
    <scope>NUCLEOTIDE SEQUENCE [LARGE SCALE GENOMIC DNA]</scope>
    <source>
        <strain evidence="1 2">DSM 17758</strain>
    </source>
</reference>